<sequence length="187" mass="21561">MASSYEEIEGYKWNEELLRSAVVMVLVDNGGEISNSTIASALGVNLRTDIDFIIKRACKEEGAARKVRDTDFVDKVMKMVKDDSTRSMRAMSRDLSCHEKTIRGCVSKDLRCRSYKMQKAKDKRLMKSTKLLNKFKDPKEPGMLWFFADENNFCQDQEVNKQNNRWIAPCTSHVRKVMKTKFPATVM</sequence>
<gene>
    <name evidence="1" type="ORF">FKW44_022542</name>
</gene>
<evidence type="ECO:0000313" key="2">
    <source>
        <dbReference type="Proteomes" id="UP000595437"/>
    </source>
</evidence>
<dbReference type="Proteomes" id="UP000595437">
    <property type="component" value="Chromosome 17"/>
</dbReference>
<reference evidence="2" key="1">
    <citation type="submission" date="2021-01" db="EMBL/GenBank/DDBJ databases">
        <title>Caligus Genome Assembly.</title>
        <authorList>
            <person name="Gallardo-Escarate C."/>
        </authorList>
    </citation>
    <scope>NUCLEOTIDE SEQUENCE [LARGE SCALE GENOMIC DNA]</scope>
</reference>
<name>A0A7T8JUP6_CALRO</name>
<feature type="non-terminal residue" evidence="1">
    <location>
        <position position="1"/>
    </location>
</feature>
<proteinExistence type="predicted"/>
<organism evidence="1 2">
    <name type="scientific">Caligus rogercresseyi</name>
    <name type="common">Sea louse</name>
    <dbReference type="NCBI Taxonomy" id="217165"/>
    <lineage>
        <taxon>Eukaryota</taxon>
        <taxon>Metazoa</taxon>
        <taxon>Ecdysozoa</taxon>
        <taxon>Arthropoda</taxon>
        <taxon>Crustacea</taxon>
        <taxon>Multicrustacea</taxon>
        <taxon>Hexanauplia</taxon>
        <taxon>Copepoda</taxon>
        <taxon>Siphonostomatoida</taxon>
        <taxon>Caligidae</taxon>
        <taxon>Caligus</taxon>
    </lineage>
</organism>
<keyword evidence="2" id="KW-1185">Reference proteome</keyword>
<evidence type="ECO:0000313" key="1">
    <source>
        <dbReference type="EMBL" id="QQP34600.1"/>
    </source>
</evidence>
<dbReference type="AlphaFoldDB" id="A0A7T8JUP6"/>
<accession>A0A7T8JUP6</accession>
<protein>
    <submittedName>
        <fullName evidence="1">Uncharacterized protein</fullName>
    </submittedName>
</protein>
<dbReference type="OrthoDB" id="7540217at2759"/>
<dbReference type="EMBL" id="CP045906">
    <property type="protein sequence ID" value="QQP34600.1"/>
    <property type="molecule type" value="Genomic_DNA"/>
</dbReference>